<evidence type="ECO:0000313" key="2">
    <source>
        <dbReference type="Proteomes" id="UP001470230"/>
    </source>
</evidence>
<reference evidence="1 2" key="1">
    <citation type="submission" date="2024-04" db="EMBL/GenBank/DDBJ databases">
        <title>Tritrichomonas musculus Genome.</title>
        <authorList>
            <person name="Alves-Ferreira E."/>
            <person name="Grigg M."/>
            <person name="Lorenzi H."/>
            <person name="Galac M."/>
        </authorList>
    </citation>
    <scope>NUCLEOTIDE SEQUENCE [LARGE SCALE GENOMIC DNA]</scope>
    <source>
        <strain evidence="1 2">EAF2021</strain>
    </source>
</reference>
<evidence type="ECO:0000313" key="1">
    <source>
        <dbReference type="EMBL" id="KAK8838634.1"/>
    </source>
</evidence>
<gene>
    <name evidence="1" type="ORF">M9Y10_032670</name>
</gene>
<keyword evidence="2" id="KW-1185">Reference proteome</keyword>
<proteinExistence type="predicted"/>
<dbReference type="Proteomes" id="UP001470230">
    <property type="component" value="Unassembled WGS sequence"/>
</dbReference>
<dbReference type="SUPFAM" id="SSF56112">
    <property type="entry name" value="Protein kinase-like (PK-like)"/>
    <property type="match status" value="1"/>
</dbReference>
<comment type="caution">
    <text evidence="1">The sequence shown here is derived from an EMBL/GenBank/DDBJ whole genome shotgun (WGS) entry which is preliminary data.</text>
</comment>
<protein>
    <recommendedName>
        <fullName evidence="3">Serine-threonine/tyrosine-protein kinase catalytic domain-containing protein</fullName>
    </recommendedName>
</protein>
<organism evidence="1 2">
    <name type="scientific">Tritrichomonas musculus</name>
    <dbReference type="NCBI Taxonomy" id="1915356"/>
    <lineage>
        <taxon>Eukaryota</taxon>
        <taxon>Metamonada</taxon>
        <taxon>Parabasalia</taxon>
        <taxon>Tritrichomonadida</taxon>
        <taxon>Tritrichomonadidae</taxon>
        <taxon>Tritrichomonas</taxon>
    </lineage>
</organism>
<dbReference type="InterPro" id="IPR011009">
    <property type="entry name" value="Kinase-like_dom_sf"/>
</dbReference>
<evidence type="ECO:0008006" key="3">
    <source>
        <dbReference type="Google" id="ProtNLM"/>
    </source>
</evidence>
<name>A0ABR2GXG2_9EUKA</name>
<accession>A0ABR2GXG2</accession>
<dbReference type="EMBL" id="JAPFFF010000054">
    <property type="protein sequence ID" value="KAK8838634.1"/>
    <property type="molecule type" value="Genomic_DNA"/>
</dbReference>
<sequence>MKLLSSAHKDKSKDIEIYNIEDYEEESLIGQGSTSTVKLVFQATFFFSESEILFKLHHPCLVKIHGFNNGDSLHLPSIMLAFEPNSLECNQKV</sequence>